<comment type="similarity">
    <text evidence="1">Belongs to the short-chain dehydrogenases/reductases (SDR) family.</text>
</comment>
<evidence type="ECO:0000256" key="1">
    <source>
        <dbReference type="ARBA" id="ARBA00006484"/>
    </source>
</evidence>
<dbReference type="Pfam" id="PF13561">
    <property type="entry name" value="adh_short_C2"/>
    <property type="match status" value="1"/>
</dbReference>
<dbReference type="AlphaFoldDB" id="G0HGE6"/>
<keyword evidence="2" id="KW-0560">Oxidoreductase</keyword>
<dbReference type="PRINTS" id="PR00081">
    <property type="entry name" value="GDHRDH"/>
</dbReference>
<dbReference type="PANTHER" id="PTHR42760">
    <property type="entry name" value="SHORT-CHAIN DEHYDROGENASES/REDUCTASES FAMILY MEMBER"/>
    <property type="match status" value="1"/>
</dbReference>
<dbReference type="InterPro" id="IPR036291">
    <property type="entry name" value="NAD(P)-bd_dom_sf"/>
</dbReference>
<dbReference type="KEGG" id="cva:CVAR_1962"/>
<dbReference type="FunFam" id="3.40.50.720:FF:000084">
    <property type="entry name" value="Short-chain dehydrogenase reductase"/>
    <property type="match status" value="1"/>
</dbReference>
<organism evidence="3 4">
    <name type="scientific">Corynebacterium variabile (strain DSM 44702 / CIP 107183 / JCM 12073 / NCIMB 30131)</name>
    <name type="common">Corynebacterium mooreparkense</name>
    <dbReference type="NCBI Taxonomy" id="858619"/>
    <lineage>
        <taxon>Bacteria</taxon>
        <taxon>Bacillati</taxon>
        <taxon>Actinomycetota</taxon>
        <taxon>Actinomycetes</taxon>
        <taxon>Mycobacteriales</taxon>
        <taxon>Corynebacteriaceae</taxon>
        <taxon>Corynebacterium</taxon>
    </lineage>
</organism>
<gene>
    <name evidence="3" type="ordered locus">CVAR_1962</name>
</gene>
<dbReference type="STRING" id="858619.CVAR_1962"/>
<dbReference type="GO" id="GO:0016616">
    <property type="term" value="F:oxidoreductase activity, acting on the CH-OH group of donors, NAD or NADP as acceptor"/>
    <property type="evidence" value="ECO:0007669"/>
    <property type="project" value="TreeGrafter"/>
</dbReference>
<evidence type="ECO:0000313" key="3">
    <source>
        <dbReference type="EMBL" id="AEK37313.1"/>
    </source>
</evidence>
<dbReference type="PANTHER" id="PTHR42760:SF78">
    <property type="entry name" value="3-OXOACYL-[ACYL-CARRIER-PROTEIN] REDUCTASE [NADH]"/>
    <property type="match status" value="1"/>
</dbReference>
<dbReference type="InterPro" id="IPR002347">
    <property type="entry name" value="SDR_fam"/>
</dbReference>
<evidence type="ECO:0000313" key="4">
    <source>
        <dbReference type="Proteomes" id="UP000006659"/>
    </source>
</evidence>
<dbReference type="SUPFAM" id="SSF51735">
    <property type="entry name" value="NAD(P)-binding Rossmann-fold domains"/>
    <property type="match status" value="1"/>
</dbReference>
<evidence type="ECO:0000256" key="2">
    <source>
        <dbReference type="ARBA" id="ARBA00023002"/>
    </source>
</evidence>
<dbReference type="eggNOG" id="COG1028">
    <property type="taxonomic scope" value="Bacteria"/>
</dbReference>
<protein>
    <recommendedName>
        <fullName evidence="5">Short-chain dehydrogenase</fullName>
    </recommendedName>
</protein>
<evidence type="ECO:0008006" key="5">
    <source>
        <dbReference type="Google" id="ProtNLM"/>
    </source>
</evidence>
<dbReference type="HOGENOM" id="CLU_010194_1_0_11"/>
<sequence length="260" mass="27184">MKLDITDHVIIVSGGTSGIGLATVTALAEEGATPVAVARHAPKPGLLPDGVDFLAADLAEPDAADDIVAETLRRHDRLNGLVNNAAFFDTRDSLTDIGDDLWRTTFEVNLFAVVRLTLAAVPALSESHGSIVNLGSEAARMPDPTLAAYAASKAAVLSLSKSLAAELGPLSVRSNVVSPGPTRTALFDAPGGFADQLAERFGTDPDAAVDRFIREQRRLPTGRIGTPEDVAGVIAYLLSPRARQVTGAEWSVDGGALRQI</sequence>
<dbReference type="CDD" id="cd05233">
    <property type="entry name" value="SDR_c"/>
    <property type="match status" value="1"/>
</dbReference>
<reference evidence="3 4" key="1">
    <citation type="journal article" date="2011" name="BMC Genomics">
        <title>Complete genome sequence of Corynebacterium variabile DSM 44702 isolated from the surface of smear-ripened cheeses and insights into cheese ripening and flavor generation.</title>
        <authorList>
            <person name="Schroeder J."/>
            <person name="Maus I."/>
            <person name="Trost E."/>
            <person name="Tauch A."/>
        </authorList>
    </citation>
    <scope>NUCLEOTIDE SEQUENCE [LARGE SCALE GENOMIC DNA]</scope>
    <source>
        <strain evidence="4">DSM 44702 / JCM 12073 / NCIMB 30131</strain>
    </source>
</reference>
<dbReference type="PRINTS" id="PR00080">
    <property type="entry name" value="SDRFAMILY"/>
</dbReference>
<proteinExistence type="inferred from homology"/>
<dbReference type="InterPro" id="IPR020904">
    <property type="entry name" value="Sc_DH/Rdtase_CS"/>
</dbReference>
<accession>G0HGE6</accession>
<dbReference type="RefSeq" id="WP_014010469.1">
    <property type="nucleotide sequence ID" value="NC_015859.1"/>
</dbReference>
<dbReference type="PROSITE" id="PS00061">
    <property type="entry name" value="ADH_SHORT"/>
    <property type="match status" value="1"/>
</dbReference>
<name>G0HGE6_CORVD</name>
<dbReference type="Gene3D" id="3.40.50.720">
    <property type="entry name" value="NAD(P)-binding Rossmann-like Domain"/>
    <property type="match status" value="1"/>
</dbReference>
<dbReference type="EMBL" id="CP002917">
    <property type="protein sequence ID" value="AEK37313.1"/>
    <property type="molecule type" value="Genomic_DNA"/>
</dbReference>
<dbReference type="Proteomes" id="UP000006659">
    <property type="component" value="Chromosome"/>
</dbReference>